<dbReference type="OrthoDB" id="9797709at2"/>
<dbReference type="eggNOG" id="ENOG5031WHG">
    <property type="taxonomic scope" value="Bacteria"/>
</dbReference>
<dbReference type="SMART" id="SM00900">
    <property type="entry name" value="FMN_bind"/>
    <property type="match status" value="3"/>
</dbReference>
<dbReference type="STRING" id="457570.Nther_0772"/>
<dbReference type="Gene3D" id="3.90.1010.20">
    <property type="match status" value="2"/>
</dbReference>
<keyword evidence="4" id="KW-1185">Reference proteome</keyword>
<sequence>MNYRRILLLIGVLTLVFTLVLTGCGAEEAADKNEEDQEEKQEEEEQEAENNDNNELEQIAWNQNTGNEDYQDGTYRGVFSDGGEMQVNVQFTLEDNEITDIDFRHLTYGGEDYLEPDDDTTEGLKEQHMELLDYLEGEDVRTGLAALYEPGGIVDDEVDGFSGATLRANKISYAVRDGLNRGVYSFDDIPEGYNPVLGESFEDGTYRGVFSDGGEMQVNVQFTLENNEITEIDFRHLAYDGDDYLESENELVVGIKDQHKELLDYLEGTDIRDSLVDLYEPGEIVEDEVDGFTGATLRSNKIISAMKDGLNKGVYSGDIAEAYTPHPDYSFEDGTYRGIFEDGGEMQVNTQFTLEDNVITEIGFRHLSYGGEDYLESDDDTIEGIKEQHKELIDHLEGTDIRVSLADLYEPGEIVEDDVDGFTGATLRSNKIIYSVVDGLNKGIYSQP</sequence>
<protein>
    <recommendedName>
        <fullName evidence="2">FMN-binding domain-containing protein</fullName>
    </recommendedName>
</protein>
<dbReference type="PROSITE" id="PS51257">
    <property type="entry name" value="PROKAR_LIPOPROTEIN"/>
    <property type="match status" value="1"/>
</dbReference>
<feature type="domain" description="FMN-binding" evidence="2">
    <location>
        <begin position="238"/>
        <end position="313"/>
    </location>
</feature>
<gene>
    <name evidence="3" type="ordered locus">Nther_0772</name>
</gene>
<organism evidence="3 4">
    <name type="scientific">Natranaerobius thermophilus (strain ATCC BAA-1301 / DSM 18059 / JW/NM-WN-LF)</name>
    <dbReference type="NCBI Taxonomy" id="457570"/>
    <lineage>
        <taxon>Bacteria</taxon>
        <taxon>Bacillati</taxon>
        <taxon>Bacillota</taxon>
        <taxon>Clostridia</taxon>
        <taxon>Natranaerobiales</taxon>
        <taxon>Natranaerobiaceae</taxon>
        <taxon>Natranaerobius</taxon>
    </lineage>
</organism>
<dbReference type="InParanoid" id="B2A7Q7"/>
<evidence type="ECO:0000313" key="3">
    <source>
        <dbReference type="EMBL" id="ACB84359.1"/>
    </source>
</evidence>
<name>B2A7Q7_NATTJ</name>
<dbReference type="GO" id="GO:0016020">
    <property type="term" value="C:membrane"/>
    <property type="evidence" value="ECO:0007669"/>
    <property type="project" value="InterPro"/>
</dbReference>
<accession>B2A7Q7</accession>
<dbReference type="AlphaFoldDB" id="B2A7Q7"/>
<reference evidence="3 4" key="2">
    <citation type="journal article" date="2011" name="J. Bacteriol.">
        <title>Complete genome sequence of the anaerobic, halophilic alkalithermophile Natranaerobius thermophilus JW/NM-WN-LF.</title>
        <authorList>
            <person name="Zhao B."/>
            <person name="Mesbah N.M."/>
            <person name="Dalin E."/>
            <person name="Goodwin L."/>
            <person name="Nolan M."/>
            <person name="Pitluck S."/>
            <person name="Chertkov O."/>
            <person name="Brettin T.S."/>
            <person name="Han J."/>
            <person name="Larimer F.W."/>
            <person name="Land M.L."/>
            <person name="Hauser L."/>
            <person name="Kyrpides N."/>
            <person name="Wiegel J."/>
        </authorList>
    </citation>
    <scope>NUCLEOTIDE SEQUENCE [LARGE SCALE GENOMIC DNA]</scope>
    <source>
        <strain evidence="4">ATCC BAA-1301 / DSM 18059 / JW/NM-WN-LF</strain>
    </source>
</reference>
<dbReference type="Proteomes" id="UP000001683">
    <property type="component" value="Chromosome"/>
</dbReference>
<dbReference type="KEGG" id="nth:Nther_0772"/>
<feature type="domain" description="FMN-binding" evidence="2">
    <location>
        <begin position="80"/>
        <end position="182"/>
    </location>
</feature>
<reference evidence="3 4" key="1">
    <citation type="submission" date="2008-04" db="EMBL/GenBank/DDBJ databases">
        <title>Complete sequence of chromosome of Natranaerobius thermophilus JW/NM-WN-LF.</title>
        <authorList>
            <consortium name="US DOE Joint Genome Institute"/>
            <person name="Copeland A."/>
            <person name="Lucas S."/>
            <person name="Lapidus A."/>
            <person name="Glavina del Rio T."/>
            <person name="Dalin E."/>
            <person name="Tice H."/>
            <person name="Bruce D."/>
            <person name="Goodwin L."/>
            <person name="Pitluck S."/>
            <person name="Chertkov O."/>
            <person name="Brettin T."/>
            <person name="Detter J.C."/>
            <person name="Han C."/>
            <person name="Kuske C.R."/>
            <person name="Schmutz J."/>
            <person name="Larimer F."/>
            <person name="Land M."/>
            <person name="Hauser L."/>
            <person name="Kyrpides N."/>
            <person name="Lykidis A."/>
            <person name="Mesbah N.M."/>
            <person name="Wiegel J."/>
        </authorList>
    </citation>
    <scope>NUCLEOTIDE SEQUENCE [LARGE SCALE GENOMIC DNA]</scope>
    <source>
        <strain evidence="4">ATCC BAA-1301 / DSM 18059 / JW/NM-WN-LF</strain>
    </source>
</reference>
<evidence type="ECO:0000256" key="1">
    <source>
        <dbReference type="SAM" id="MobiDB-lite"/>
    </source>
</evidence>
<dbReference type="GO" id="GO:0010181">
    <property type="term" value="F:FMN binding"/>
    <property type="evidence" value="ECO:0007669"/>
    <property type="project" value="InterPro"/>
</dbReference>
<dbReference type="EMBL" id="CP001034">
    <property type="protein sequence ID" value="ACB84359.1"/>
    <property type="molecule type" value="Genomic_DNA"/>
</dbReference>
<feature type="region of interest" description="Disordered" evidence="1">
    <location>
        <begin position="29"/>
        <end position="54"/>
    </location>
</feature>
<dbReference type="Pfam" id="PF04205">
    <property type="entry name" value="FMN_bind"/>
    <property type="match status" value="2"/>
</dbReference>
<evidence type="ECO:0000313" key="4">
    <source>
        <dbReference type="Proteomes" id="UP000001683"/>
    </source>
</evidence>
<feature type="compositionally biased region" description="Acidic residues" evidence="1">
    <location>
        <begin position="33"/>
        <end position="54"/>
    </location>
</feature>
<dbReference type="HOGENOM" id="CLU_604999_0_0_9"/>
<evidence type="ECO:0000259" key="2">
    <source>
        <dbReference type="SMART" id="SM00900"/>
    </source>
</evidence>
<dbReference type="InterPro" id="IPR007329">
    <property type="entry name" value="FMN-bd"/>
</dbReference>
<feature type="domain" description="FMN-binding" evidence="2">
    <location>
        <begin position="368"/>
        <end position="443"/>
    </location>
</feature>
<dbReference type="RefSeq" id="WP_012447239.1">
    <property type="nucleotide sequence ID" value="NC_010718.1"/>
</dbReference>
<proteinExistence type="predicted"/>